<dbReference type="PROSITE" id="PS00809">
    <property type="entry name" value="ADP_GLC_PYROPHOSPH_2"/>
    <property type="match status" value="1"/>
</dbReference>
<evidence type="ECO:0000313" key="12">
    <source>
        <dbReference type="EMBL" id="TBW59650.1"/>
    </source>
</evidence>
<keyword evidence="8 9" id="KW-0119">Carbohydrate metabolism</keyword>
<accession>A0ABY1ZT67</accession>
<keyword evidence="2 9" id="KW-0321">Glycogen metabolism</keyword>
<dbReference type="NCBIfam" id="TIGR02091">
    <property type="entry name" value="glgC"/>
    <property type="match status" value="1"/>
</dbReference>
<feature type="binding site" evidence="9">
    <location>
        <position position="107"/>
    </location>
    <ligand>
        <name>alpha-D-glucose 1-phosphate</name>
        <dbReference type="ChEBI" id="CHEBI:58601"/>
    </ligand>
</feature>
<dbReference type="InterPro" id="IPR005836">
    <property type="entry name" value="ADP_Glu_pyroP_CS"/>
</dbReference>
<comment type="pathway">
    <text evidence="9">Glycan biosynthesis; glycogen biosynthesis.</text>
</comment>
<dbReference type="EC" id="2.7.7.27" evidence="9"/>
<evidence type="ECO:0000256" key="8">
    <source>
        <dbReference type="ARBA" id="ARBA00023277"/>
    </source>
</evidence>
<keyword evidence="4 9" id="KW-0548">Nucleotidyltransferase</keyword>
<dbReference type="PROSITE" id="PS00808">
    <property type="entry name" value="ADP_GLC_PYROPHOSPH_1"/>
    <property type="match status" value="1"/>
</dbReference>
<evidence type="ECO:0000256" key="4">
    <source>
        <dbReference type="ARBA" id="ARBA00022695"/>
    </source>
</evidence>
<keyword evidence="13" id="KW-1185">Reference proteome</keyword>
<dbReference type="InterPro" id="IPR005835">
    <property type="entry name" value="NTP_transferase_dom"/>
</dbReference>
<comment type="similarity">
    <text evidence="1 9">Belongs to the bacterial/plant glucose-1-phosphate adenylyltransferase family.</text>
</comment>
<keyword evidence="3 9" id="KW-0808">Transferase</keyword>
<dbReference type="SUPFAM" id="SSF53448">
    <property type="entry name" value="Nucleotide-diphospho-sugar transferases"/>
    <property type="match status" value="1"/>
</dbReference>
<dbReference type="PANTHER" id="PTHR43523">
    <property type="entry name" value="GLUCOSE-1-PHOSPHATE ADENYLYLTRANSFERASE-RELATED"/>
    <property type="match status" value="1"/>
</dbReference>
<keyword evidence="6 9" id="KW-0067">ATP-binding</keyword>
<keyword evidence="7 9" id="KW-0320">Glycogen biosynthesis</keyword>
<dbReference type="Gene3D" id="2.160.10.10">
    <property type="entry name" value="Hexapeptide repeat proteins"/>
    <property type="match status" value="1"/>
</dbReference>
<dbReference type="InterPro" id="IPR023049">
    <property type="entry name" value="GlgC_bac"/>
</dbReference>
<dbReference type="PROSITE" id="PS00810">
    <property type="entry name" value="ADP_GLC_PYROPHOSPH_3"/>
    <property type="match status" value="1"/>
</dbReference>
<evidence type="ECO:0000256" key="9">
    <source>
        <dbReference type="HAMAP-Rule" id="MF_00624"/>
    </source>
</evidence>
<organism evidence="12 13">
    <name type="scientific">Marinobacter halodurans</name>
    <dbReference type="NCBI Taxonomy" id="2528979"/>
    <lineage>
        <taxon>Bacteria</taxon>
        <taxon>Pseudomonadati</taxon>
        <taxon>Pseudomonadota</taxon>
        <taxon>Gammaproteobacteria</taxon>
        <taxon>Pseudomonadales</taxon>
        <taxon>Marinobacteraceae</taxon>
        <taxon>Marinobacter</taxon>
    </lineage>
</organism>
<evidence type="ECO:0000259" key="11">
    <source>
        <dbReference type="Pfam" id="PF24894"/>
    </source>
</evidence>
<sequence length="418" mass="46097">MSTARYVSRLTRQTLALILAGGRGSRLRDLTDWRAKPAVPFGGKFRIIDFALSNCVNSGVRQIGVVTQYKSHSLIRHIQRGWGFLRGELGEFVELLPAQQRIEAAWYAGTADAVLQNLDIIRSHRPAFILILAGDHIYKMDYGTMLAFHVENNADVTVGCVEVPLAEASSFGVLAVDSNSRVQSFREKPADPSPIPGTPDKALVSMGIYVFRTEALCDRVLADHRLEGSHHDFGRDIIPAMVENAKVAAFPFRDPFRKRSAYWRDVGTVDSLWQANLELTEPSPELDLYDFSWPIWTFQEQLPAARFVTADGYSGVAEDAIVAGGCLVKGGRVSRSVLFSRATVAPGSEIEQTVVFPDVSVGRHCCIRRAMIDRGCRIPDGMHIGIDPAIDAQHFHISPGGIVVVTPERLGQDYPRGL</sequence>
<comment type="caution">
    <text evidence="12">The sequence shown here is derived from an EMBL/GenBank/DDBJ whole genome shotgun (WGS) entry which is preliminary data.</text>
</comment>
<dbReference type="GO" id="GO:0008878">
    <property type="term" value="F:glucose-1-phosphate adenylyltransferase activity"/>
    <property type="evidence" value="ECO:0007669"/>
    <property type="project" value="UniProtKB-EC"/>
</dbReference>
<dbReference type="Pfam" id="PF00483">
    <property type="entry name" value="NTP_transferase"/>
    <property type="match status" value="1"/>
</dbReference>
<proteinExistence type="inferred from homology"/>
<protein>
    <recommendedName>
        <fullName evidence="9">Glucose-1-phosphate adenylyltransferase</fullName>
        <ecNumber evidence="9">2.7.7.27</ecNumber>
    </recommendedName>
    <alternativeName>
        <fullName evidence="9">ADP-glucose pyrophosphorylase</fullName>
        <shortName evidence="9">ADPGlc PPase</shortName>
    </alternativeName>
    <alternativeName>
        <fullName evidence="9">ADP-glucose synthase</fullName>
    </alternativeName>
</protein>
<evidence type="ECO:0000256" key="6">
    <source>
        <dbReference type="ARBA" id="ARBA00022840"/>
    </source>
</evidence>
<dbReference type="NCBIfam" id="NF001947">
    <property type="entry name" value="PRK00725.1"/>
    <property type="match status" value="1"/>
</dbReference>
<feature type="domain" description="Nucleotidyl transferase" evidence="10">
    <location>
        <begin position="16"/>
        <end position="280"/>
    </location>
</feature>
<keyword evidence="5 9" id="KW-0547">Nucleotide-binding</keyword>
<feature type="site" description="Could play a key role in the communication between the regulatory and the substrate sites" evidence="9">
    <location>
        <position position="68"/>
    </location>
</feature>
<dbReference type="PANTHER" id="PTHR43523:SF2">
    <property type="entry name" value="GLUCOSE-1-PHOSPHATE ADENYLYLTRANSFERASE"/>
    <property type="match status" value="1"/>
</dbReference>
<dbReference type="CDD" id="cd02508">
    <property type="entry name" value="ADP_Glucose_PP"/>
    <property type="match status" value="1"/>
</dbReference>
<dbReference type="HAMAP" id="MF_00624">
    <property type="entry name" value="GlgC"/>
    <property type="match status" value="1"/>
</dbReference>
<dbReference type="InterPro" id="IPR029044">
    <property type="entry name" value="Nucleotide-diphossugar_trans"/>
</dbReference>
<dbReference type="Pfam" id="PF24894">
    <property type="entry name" value="Hexapep_GlmU"/>
    <property type="match status" value="1"/>
</dbReference>
<comment type="catalytic activity">
    <reaction evidence="9">
        <text>alpha-D-glucose 1-phosphate + ATP + H(+) = ADP-alpha-D-glucose + diphosphate</text>
        <dbReference type="Rhea" id="RHEA:12120"/>
        <dbReference type="ChEBI" id="CHEBI:15378"/>
        <dbReference type="ChEBI" id="CHEBI:30616"/>
        <dbReference type="ChEBI" id="CHEBI:33019"/>
        <dbReference type="ChEBI" id="CHEBI:57498"/>
        <dbReference type="ChEBI" id="CHEBI:58601"/>
        <dbReference type="EC" id="2.7.7.27"/>
    </reaction>
</comment>
<feature type="site" description="Could play a key role in the communication between the regulatory and the substrate sites" evidence="9">
    <location>
        <position position="106"/>
    </location>
</feature>
<comment type="subunit">
    <text evidence="9">Homotetramer.</text>
</comment>
<feature type="binding site" evidence="9">
    <location>
        <position position="205"/>
    </location>
    <ligand>
        <name>alpha-D-glucose 1-phosphate</name>
        <dbReference type="ChEBI" id="CHEBI:58601"/>
    </ligand>
</feature>
<dbReference type="Proteomes" id="UP000313645">
    <property type="component" value="Unassembled WGS sequence"/>
</dbReference>
<dbReference type="InterPro" id="IPR011004">
    <property type="entry name" value="Trimer_LpxA-like_sf"/>
</dbReference>
<evidence type="ECO:0000256" key="2">
    <source>
        <dbReference type="ARBA" id="ARBA00022600"/>
    </source>
</evidence>
<dbReference type="NCBIfam" id="NF002023">
    <property type="entry name" value="PRK00844.1"/>
    <property type="match status" value="1"/>
</dbReference>
<evidence type="ECO:0000256" key="1">
    <source>
        <dbReference type="ARBA" id="ARBA00010443"/>
    </source>
</evidence>
<evidence type="ECO:0000256" key="5">
    <source>
        <dbReference type="ARBA" id="ARBA00022741"/>
    </source>
</evidence>
<dbReference type="SUPFAM" id="SSF51161">
    <property type="entry name" value="Trimeric LpxA-like enzymes"/>
    <property type="match status" value="1"/>
</dbReference>
<dbReference type="CDD" id="cd04651">
    <property type="entry name" value="LbH_G1P_AT_C"/>
    <property type="match status" value="1"/>
</dbReference>
<gene>
    <name evidence="9 12" type="primary">glgC</name>
    <name evidence="12" type="ORF">EZI54_00760</name>
</gene>
<evidence type="ECO:0000259" key="10">
    <source>
        <dbReference type="Pfam" id="PF00483"/>
    </source>
</evidence>
<feature type="domain" description="Glucose-1-phosphate adenylyltransferase/Bifunctional protein GlmU-like C-terminal hexapeptide" evidence="11">
    <location>
        <begin position="303"/>
        <end position="405"/>
    </location>
</feature>
<evidence type="ECO:0000313" key="13">
    <source>
        <dbReference type="Proteomes" id="UP000313645"/>
    </source>
</evidence>
<dbReference type="InterPro" id="IPR056818">
    <property type="entry name" value="GlmU/GlgC-like_hexapep"/>
</dbReference>
<dbReference type="InterPro" id="IPR011831">
    <property type="entry name" value="ADP-Glc_PPase"/>
</dbReference>
<reference evidence="12 13" key="1">
    <citation type="submission" date="2019-02" db="EMBL/GenBank/DDBJ databases">
        <title>Marinobacter halodurans sp. nov., a marine bacterium isolated from sea tidal flat.</title>
        <authorList>
            <person name="Yoo Y."/>
            <person name="Lee D.W."/>
            <person name="Kim B.S."/>
            <person name="Kim J.-J."/>
        </authorList>
    </citation>
    <scope>NUCLEOTIDE SEQUENCE [LARGE SCALE GENOMIC DNA]</scope>
    <source>
        <strain evidence="12 13">YJ-S3-2</strain>
    </source>
</reference>
<feature type="binding site" evidence="9">
    <location>
        <position position="172"/>
    </location>
    <ligand>
        <name>alpha-D-glucose 1-phosphate</name>
        <dbReference type="ChEBI" id="CHEBI:58601"/>
    </ligand>
</feature>
<dbReference type="EMBL" id="SJDL01000001">
    <property type="protein sequence ID" value="TBW59650.1"/>
    <property type="molecule type" value="Genomic_DNA"/>
</dbReference>
<dbReference type="Gene3D" id="3.90.550.10">
    <property type="entry name" value="Spore Coat Polysaccharide Biosynthesis Protein SpsA, Chain A"/>
    <property type="match status" value="1"/>
</dbReference>
<name>A0ABY1ZT67_9GAMM</name>
<evidence type="ECO:0000256" key="7">
    <source>
        <dbReference type="ARBA" id="ARBA00023056"/>
    </source>
</evidence>
<feature type="binding site" evidence="9">
    <location>
        <begin position="187"/>
        <end position="188"/>
    </location>
    <ligand>
        <name>alpha-D-glucose 1-phosphate</name>
        <dbReference type="ChEBI" id="CHEBI:58601"/>
    </ligand>
</feature>
<comment type="function">
    <text evidence="9">Involved in the biosynthesis of ADP-glucose, a building block required for the elongation reactions to produce glycogen. Catalyzes the reaction between ATP and alpha-D-glucose 1-phosphate (G1P) to produce pyrophosphate and ADP-Glc.</text>
</comment>
<evidence type="ECO:0000256" key="3">
    <source>
        <dbReference type="ARBA" id="ARBA00022679"/>
    </source>
</evidence>